<sequence length="568" mass="62542">MGSILPQDDSKKVALDTSGPTNACDTSSIQRASIYMTNAQTKRGLSPRHVQLMAIAGSIGTALFVGIGGALSKAGPLSLSLGYLFWSMFFILPCTLSVAEMCAYLPIRGSIFELAGRFVDPALGFSMGWTYFYGGVMLVCVEYSAVATVMQYWNTSINAGVWVAMALVVCFLLNVIAVKWYGESEFVMASTKVILIIGLILLTLITMCGGNPRGDAYGFRYWGNGNAMHAYYTDGAAGRFLGFWSVVIYAAFTIGGPDLICFTAGEIQNPRKTIPRVARLIFYRLAFFYVVGVFAVGIICSSRDERLLNALGSGASGAAASPWVIGIQNLGIHGLPDVINAVILLSGWRVYLLSCGNAYLYSTSRSLYGLARDGLAPKVFAKCTNTGVPIYSVIAVTLLSCLSFLVVSNSSVTVFYWFVDLTTGGFVYVYTCMLLTFIGWHRALKAQPDIVPESSLPYLSPFRPYGAYFAFVLGCIFLLFIGWDTFSPFDVEGWITYYFATAFGPLMFVVGKLLKKTKWVKPSQADLISGKAEVDEECQVWEDPAAVEKERLRLQHMYWLRRFWERLW</sequence>
<feature type="transmembrane region" description="Helical" evidence="6">
    <location>
        <begin position="495"/>
        <end position="514"/>
    </location>
</feature>
<dbReference type="FunFam" id="1.20.1740.10:FF:000001">
    <property type="entry name" value="Amino acid permease"/>
    <property type="match status" value="1"/>
</dbReference>
<feature type="transmembrane region" description="Helical" evidence="6">
    <location>
        <begin position="425"/>
        <end position="444"/>
    </location>
</feature>
<feature type="transmembrane region" description="Helical" evidence="6">
    <location>
        <begin position="193"/>
        <end position="212"/>
    </location>
</feature>
<feature type="transmembrane region" description="Helical" evidence="6">
    <location>
        <begin position="338"/>
        <end position="360"/>
    </location>
</feature>
<evidence type="ECO:0000256" key="3">
    <source>
        <dbReference type="ARBA" id="ARBA00022692"/>
    </source>
</evidence>
<name>A0A420TAG1_GIBIN</name>
<dbReference type="Gene3D" id="1.20.1740.10">
    <property type="entry name" value="Amino acid/polyamine transporter I"/>
    <property type="match status" value="1"/>
</dbReference>
<evidence type="ECO:0000313" key="8">
    <source>
        <dbReference type="EMBL" id="RKL38511.1"/>
    </source>
</evidence>
<dbReference type="PANTHER" id="PTHR43341:SF39">
    <property type="entry name" value="AMINO ACID TRANSPORTER (EUROFUNG)-RELATED"/>
    <property type="match status" value="1"/>
</dbReference>
<feature type="transmembrane region" description="Helical" evidence="6">
    <location>
        <begin position="465"/>
        <end position="483"/>
    </location>
</feature>
<feature type="transmembrane region" description="Helical" evidence="6">
    <location>
        <begin position="281"/>
        <end position="299"/>
    </location>
</feature>
<evidence type="ECO:0000313" key="9">
    <source>
        <dbReference type="Proteomes" id="UP000283569"/>
    </source>
</evidence>
<dbReference type="AlphaFoldDB" id="A0A420TAG1"/>
<proteinExistence type="predicted"/>
<keyword evidence="4 6" id="KW-1133">Transmembrane helix</keyword>
<comment type="subcellular location">
    <subcellularLocation>
        <location evidence="1">Membrane</location>
        <topology evidence="1">Multi-pass membrane protein</topology>
    </subcellularLocation>
</comment>
<protein>
    <submittedName>
        <fullName evidence="8">Putative proline-specific permease put4</fullName>
    </submittedName>
</protein>
<comment type="caution">
    <text evidence="8">The sequence shown here is derived from an EMBL/GenBank/DDBJ whole genome shotgun (WGS) entry which is preliminary data.</text>
</comment>
<evidence type="ECO:0000256" key="1">
    <source>
        <dbReference type="ARBA" id="ARBA00004141"/>
    </source>
</evidence>
<feature type="transmembrane region" description="Helical" evidence="6">
    <location>
        <begin position="390"/>
        <end position="419"/>
    </location>
</feature>
<accession>A0A420TAG1</accession>
<reference evidence="8 9" key="1">
    <citation type="journal article" date="2018" name="Sci. Rep.">
        <title>Characterisation of pathogen-specific regions and novel effector candidates in Fusarium oxysporum f. sp. cepae.</title>
        <authorList>
            <person name="Armitage A.D."/>
            <person name="Taylor A."/>
            <person name="Sobczyk M.K."/>
            <person name="Baxter L."/>
            <person name="Greenfield B.P."/>
            <person name="Bates H.J."/>
            <person name="Wilson F."/>
            <person name="Jackson A.C."/>
            <person name="Ott S."/>
            <person name="Harrison R.J."/>
            <person name="Clarkson J.P."/>
        </authorList>
    </citation>
    <scope>NUCLEOTIDE SEQUENCE [LARGE SCALE GENOMIC DNA]</scope>
    <source>
        <strain evidence="8 9">Fp_A8</strain>
    </source>
</reference>
<dbReference type="InterPro" id="IPR004841">
    <property type="entry name" value="AA-permease/SLC12A_dom"/>
</dbReference>
<evidence type="ECO:0000256" key="4">
    <source>
        <dbReference type="ARBA" id="ARBA00022989"/>
    </source>
</evidence>
<keyword evidence="3 6" id="KW-0812">Transmembrane</keyword>
<dbReference type="Pfam" id="PF00324">
    <property type="entry name" value="AA_permease"/>
    <property type="match status" value="1"/>
</dbReference>
<evidence type="ECO:0000259" key="7">
    <source>
        <dbReference type="Pfam" id="PF00324"/>
    </source>
</evidence>
<keyword evidence="2" id="KW-0813">Transport</keyword>
<organism evidence="8 9">
    <name type="scientific">Gibberella intermedia</name>
    <name type="common">Bulb rot disease fungus</name>
    <name type="synonym">Fusarium proliferatum</name>
    <dbReference type="NCBI Taxonomy" id="948311"/>
    <lineage>
        <taxon>Eukaryota</taxon>
        <taxon>Fungi</taxon>
        <taxon>Dikarya</taxon>
        <taxon>Ascomycota</taxon>
        <taxon>Pezizomycotina</taxon>
        <taxon>Sordariomycetes</taxon>
        <taxon>Hypocreomycetidae</taxon>
        <taxon>Hypocreales</taxon>
        <taxon>Nectriaceae</taxon>
        <taxon>Fusarium</taxon>
        <taxon>Fusarium fujikuroi species complex</taxon>
    </lineage>
</organism>
<evidence type="ECO:0000256" key="5">
    <source>
        <dbReference type="ARBA" id="ARBA00023136"/>
    </source>
</evidence>
<feature type="transmembrane region" description="Helical" evidence="6">
    <location>
        <begin position="52"/>
        <end position="71"/>
    </location>
</feature>
<evidence type="ECO:0000256" key="2">
    <source>
        <dbReference type="ARBA" id="ARBA00022448"/>
    </source>
</evidence>
<dbReference type="PANTHER" id="PTHR43341">
    <property type="entry name" value="AMINO ACID PERMEASE"/>
    <property type="match status" value="1"/>
</dbReference>
<feature type="transmembrane region" description="Helical" evidence="6">
    <location>
        <begin position="83"/>
        <end position="107"/>
    </location>
</feature>
<dbReference type="GO" id="GO:0015171">
    <property type="term" value="F:amino acid transmembrane transporter activity"/>
    <property type="evidence" value="ECO:0007669"/>
    <property type="project" value="TreeGrafter"/>
</dbReference>
<dbReference type="Proteomes" id="UP000283569">
    <property type="component" value="Unassembled WGS sequence"/>
</dbReference>
<feature type="transmembrane region" description="Helical" evidence="6">
    <location>
        <begin position="159"/>
        <end position="181"/>
    </location>
</feature>
<evidence type="ECO:0000256" key="6">
    <source>
        <dbReference type="SAM" id="Phobius"/>
    </source>
</evidence>
<feature type="domain" description="Amino acid permease/ SLC12A" evidence="7">
    <location>
        <begin position="49"/>
        <end position="510"/>
    </location>
</feature>
<dbReference type="GO" id="GO:0016020">
    <property type="term" value="C:membrane"/>
    <property type="evidence" value="ECO:0007669"/>
    <property type="project" value="UniProtKB-SubCell"/>
</dbReference>
<dbReference type="PIRSF" id="PIRSF006060">
    <property type="entry name" value="AA_transporter"/>
    <property type="match status" value="1"/>
</dbReference>
<dbReference type="InterPro" id="IPR050524">
    <property type="entry name" value="APC_YAT"/>
</dbReference>
<keyword evidence="5 6" id="KW-0472">Membrane</keyword>
<gene>
    <name evidence="8" type="ORF">BFJ72_g7321</name>
</gene>
<dbReference type="EMBL" id="MRDB01000023">
    <property type="protein sequence ID" value="RKL38511.1"/>
    <property type="molecule type" value="Genomic_DNA"/>
</dbReference>
<feature type="transmembrane region" description="Helical" evidence="6">
    <location>
        <begin position="128"/>
        <end position="153"/>
    </location>
</feature>
<feature type="transmembrane region" description="Helical" evidence="6">
    <location>
        <begin position="241"/>
        <end position="260"/>
    </location>
</feature>